<dbReference type="Gene3D" id="3.40.50.2000">
    <property type="entry name" value="Glycogen Phosphorylase B"/>
    <property type="match status" value="2"/>
</dbReference>
<dbReference type="PANTHER" id="PTHR12526">
    <property type="entry name" value="GLYCOSYLTRANSFERASE"/>
    <property type="match status" value="1"/>
</dbReference>
<dbReference type="GO" id="GO:0016757">
    <property type="term" value="F:glycosyltransferase activity"/>
    <property type="evidence" value="ECO:0007669"/>
    <property type="project" value="InterPro"/>
</dbReference>
<dbReference type="Pfam" id="PF00534">
    <property type="entry name" value="Glycos_transf_1"/>
    <property type="match status" value="1"/>
</dbReference>
<evidence type="ECO:0000313" key="4">
    <source>
        <dbReference type="Proteomes" id="UP000248917"/>
    </source>
</evidence>
<dbReference type="InterPro" id="IPR001296">
    <property type="entry name" value="Glyco_trans_1"/>
</dbReference>
<proteinExistence type="predicted"/>
<dbReference type="Pfam" id="PF13439">
    <property type="entry name" value="Glyco_transf_4"/>
    <property type="match status" value="1"/>
</dbReference>
<feature type="domain" description="Glycosyltransferase subfamily 4-like N-terminal" evidence="2">
    <location>
        <begin position="34"/>
        <end position="197"/>
    </location>
</feature>
<evidence type="ECO:0000259" key="2">
    <source>
        <dbReference type="Pfam" id="PF13439"/>
    </source>
</evidence>
<dbReference type="PANTHER" id="PTHR12526:SF627">
    <property type="entry name" value="D-RHAMNOSYLTRANSFERASE WBPZ"/>
    <property type="match status" value="1"/>
</dbReference>
<organism evidence="3 4">
    <name type="scientific">Algoriphagus aquaeductus</name>
    <dbReference type="NCBI Taxonomy" id="475299"/>
    <lineage>
        <taxon>Bacteria</taxon>
        <taxon>Pseudomonadati</taxon>
        <taxon>Bacteroidota</taxon>
        <taxon>Cytophagia</taxon>
        <taxon>Cytophagales</taxon>
        <taxon>Cyclobacteriaceae</taxon>
        <taxon>Algoriphagus</taxon>
    </lineage>
</organism>
<dbReference type="EMBL" id="QKTX01000002">
    <property type="protein sequence ID" value="PZV86377.1"/>
    <property type="molecule type" value="Genomic_DNA"/>
</dbReference>
<feature type="domain" description="Glycosyl transferase family 1" evidence="1">
    <location>
        <begin position="206"/>
        <end position="375"/>
    </location>
</feature>
<dbReference type="InterPro" id="IPR028098">
    <property type="entry name" value="Glyco_trans_4-like_N"/>
</dbReference>
<dbReference type="AlphaFoldDB" id="A0A326S8Z7"/>
<protein>
    <submittedName>
        <fullName evidence="3">Glycosyltransferase involved in cell wall biosynthesis</fullName>
    </submittedName>
</protein>
<keyword evidence="4" id="KW-1185">Reference proteome</keyword>
<name>A0A326S8Z7_9BACT</name>
<dbReference type="SUPFAM" id="SSF53756">
    <property type="entry name" value="UDP-Glycosyltransferase/glycogen phosphorylase"/>
    <property type="match status" value="1"/>
</dbReference>
<accession>A0A326S8Z7</accession>
<comment type="caution">
    <text evidence="3">The sequence shown here is derived from an EMBL/GenBank/DDBJ whole genome shotgun (WGS) entry which is preliminary data.</text>
</comment>
<dbReference type="Proteomes" id="UP000248917">
    <property type="component" value="Unassembled WGS sequence"/>
</dbReference>
<evidence type="ECO:0000259" key="1">
    <source>
        <dbReference type="Pfam" id="PF00534"/>
    </source>
</evidence>
<dbReference type="CDD" id="cd03801">
    <property type="entry name" value="GT4_PimA-like"/>
    <property type="match status" value="1"/>
</dbReference>
<gene>
    <name evidence="3" type="ORF">CLV31_102277</name>
</gene>
<sequence>MVCEDTDHGIYLYFCKMTNTRHILFLQSSSEGYGSGKIILQVLRFYQSQGLSPVVILTNEGPIQKDLEQLTIPYAVQNLGILRRKYVSPSGLLNRLSKNLKAYRFLSKLNKKYRFELVYSNTLAVVVGAYWAKRNRIPHIWHIHEILPGPGPLVRWLAGLLDSSTPLPIAVSQAVANHWQPLLKKSKLQVVHNGIPYEHFLKAKPILKQELGLSESSVLVGMIGRINPGKGQSFFIDLANRLSKSYPEAHFVLVGDPFPGYEPILEEVKLEIRNKRLENSVFYLGFREDIPEVMASLDIFVLPSVLPDSFPTVILEAMAARKPVVATRSGGASEMVLEGETGFLIPTRNVEEGFLALEKLIQDQSLREQMGERGRIRVLKTYSLEAFEQKIINHLWQHLKKS</sequence>
<keyword evidence="3" id="KW-0808">Transferase</keyword>
<evidence type="ECO:0000313" key="3">
    <source>
        <dbReference type="EMBL" id="PZV86377.1"/>
    </source>
</evidence>
<reference evidence="3 4" key="1">
    <citation type="submission" date="2018-06" db="EMBL/GenBank/DDBJ databases">
        <title>Genomic Encyclopedia of Archaeal and Bacterial Type Strains, Phase II (KMG-II): from individual species to whole genera.</title>
        <authorList>
            <person name="Goeker M."/>
        </authorList>
    </citation>
    <scope>NUCLEOTIDE SEQUENCE [LARGE SCALE GENOMIC DNA]</scope>
    <source>
        <strain evidence="3 4">T4</strain>
    </source>
</reference>